<feature type="compositionally biased region" description="Low complexity" evidence="2">
    <location>
        <begin position="190"/>
        <end position="203"/>
    </location>
</feature>
<dbReference type="InterPro" id="IPR051718">
    <property type="entry name" value="ARF_GTPase-activating"/>
</dbReference>
<keyword evidence="1" id="KW-0479">Metal-binding</keyword>
<dbReference type="EMBL" id="KN823052">
    <property type="protein sequence ID" value="KIO24899.1"/>
    <property type="molecule type" value="Genomic_DNA"/>
</dbReference>
<evidence type="ECO:0000259" key="3">
    <source>
        <dbReference type="PROSITE" id="PS50115"/>
    </source>
</evidence>
<dbReference type="OrthoDB" id="10266696at2759"/>
<dbReference type="GO" id="GO:0005096">
    <property type="term" value="F:GTPase activator activity"/>
    <property type="evidence" value="ECO:0007669"/>
    <property type="project" value="InterPro"/>
</dbReference>
<dbReference type="Gene3D" id="1.10.220.150">
    <property type="entry name" value="Arf GTPase activating protein"/>
    <property type="match status" value="1"/>
</dbReference>
<reference evidence="5" key="2">
    <citation type="submission" date="2015-01" db="EMBL/GenBank/DDBJ databases">
        <title>Evolutionary Origins and Diversification of the Mycorrhizal Mutualists.</title>
        <authorList>
            <consortium name="DOE Joint Genome Institute"/>
            <consortium name="Mycorrhizal Genomics Consortium"/>
            <person name="Kohler A."/>
            <person name="Kuo A."/>
            <person name="Nagy L.G."/>
            <person name="Floudas D."/>
            <person name="Copeland A."/>
            <person name="Barry K.W."/>
            <person name="Cichocki N."/>
            <person name="Veneault-Fourrey C."/>
            <person name="LaButti K."/>
            <person name="Lindquist E.A."/>
            <person name="Lipzen A."/>
            <person name="Lundell T."/>
            <person name="Morin E."/>
            <person name="Murat C."/>
            <person name="Riley R."/>
            <person name="Ohm R."/>
            <person name="Sun H."/>
            <person name="Tunlid A."/>
            <person name="Henrissat B."/>
            <person name="Grigoriev I.V."/>
            <person name="Hibbett D.S."/>
            <person name="Martin F."/>
        </authorList>
    </citation>
    <scope>NUCLEOTIDE SEQUENCE [LARGE SCALE GENOMIC DNA]</scope>
    <source>
        <strain evidence="5">MUT 4182</strain>
    </source>
</reference>
<organism evidence="4 5">
    <name type="scientific">Tulasnella calospora MUT 4182</name>
    <dbReference type="NCBI Taxonomy" id="1051891"/>
    <lineage>
        <taxon>Eukaryota</taxon>
        <taxon>Fungi</taxon>
        <taxon>Dikarya</taxon>
        <taxon>Basidiomycota</taxon>
        <taxon>Agaricomycotina</taxon>
        <taxon>Agaricomycetes</taxon>
        <taxon>Cantharellales</taxon>
        <taxon>Tulasnellaceae</taxon>
        <taxon>Tulasnella</taxon>
    </lineage>
</organism>
<feature type="compositionally biased region" description="Low complexity" evidence="2">
    <location>
        <begin position="140"/>
        <end position="167"/>
    </location>
</feature>
<dbReference type="GO" id="GO:0005737">
    <property type="term" value="C:cytoplasm"/>
    <property type="evidence" value="ECO:0007669"/>
    <property type="project" value="TreeGrafter"/>
</dbReference>
<feature type="domain" description="Arf-GAP" evidence="3">
    <location>
        <begin position="13"/>
        <end position="130"/>
    </location>
</feature>
<dbReference type="FunFam" id="1.10.220.150:FF:000010">
    <property type="entry name" value="Stromal membrane-associated protein"/>
    <property type="match status" value="1"/>
</dbReference>
<keyword evidence="5" id="KW-1185">Reference proteome</keyword>
<feature type="region of interest" description="Disordered" evidence="2">
    <location>
        <begin position="121"/>
        <end position="244"/>
    </location>
</feature>
<dbReference type="GO" id="GO:0008270">
    <property type="term" value="F:zinc ion binding"/>
    <property type="evidence" value="ECO:0007669"/>
    <property type="project" value="UniProtKB-KW"/>
</dbReference>
<evidence type="ECO:0000256" key="1">
    <source>
        <dbReference type="PROSITE-ProRule" id="PRU00288"/>
    </source>
</evidence>
<feature type="compositionally biased region" description="Low complexity" evidence="2">
    <location>
        <begin position="369"/>
        <end position="380"/>
    </location>
</feature>
<protein>
    <recommendedName>
        <fullName evidence="3">Arf-GAP domain-containing protein</fullName>
    </recommendedName>
</protein>
<dbReference type="STRING" id="1051891.A0A0C3QGZ4"/>
<dbReference type="CDD" id="cd08839">
    <property type="entry name" value="ArfGap_SMAP"/>
    <property type="match status" value="1"/>
</dbReference>
<dbReference type="HOGENOM" id="CLU_023062_3_0_1"/>
<feature type="compositionally biased region" description="Pro residues" evidence="2">
    <location>
        <begin position="204"/>
        <end position="215"/>
    </location>
</feature>
<dbReference type="PRINTS" id="PR00405">
    <property type="entry name" value="REVINTRACTNG"/>
</dbReference>
<dbReference type="Proteomes" id="UP000054248">
    <property type="component" value="Unassembled WGS sequence"/>
</dbReference>
<dbReference type="InterPro" id="IPR037278">
    <property type="entry name" value="ARFGAP/RecO"/>
</dbReference>
<dbReference type="InterPro" id="IPR001164">
    <property type="entry name" value="ArfGAP_dom"/>
</dbReference>
<feature type="region of interest" description="Disordered" evidence="2">
    <location>
        <begin position="339"/>
        <end position="393"/>
    </location>
</feature>
<sequence length="393" mass="40900">MYKQDKATTERNARILRELVKRPDNKVCADCKRHDPRWASWNIGVFVCIRCSGIHRSMGTHISKVKSVDLDTWTPEQMASIQKWGNRRANVYWEAHLKAGHVPPDHKVESFIRSKYESRRWAMEGPPPEDPSVLDQEQGAQEPAPTPAVQAVVADARSSSPRSQSPANAGSRTAHPLLSTAMMSGNRARASPSTASPSSAPSQSPAPPPAPPAPTPAVDDLFSLDFHSPAPATSAATTSPPRKDVKNDIMSLFSASSPPVAPAIPNSTAAWGGANAWGAPVQQSAAAAAAAAADPWGSFTSAPAQPAGQSFFGAPTGQQGFGGGGFGAFQQPTSNASLFGSSSDVWGTPATNPAPAAGSNGFGGGGIWGSTASTTTAQPAAKKKDDAFGDLWS</sequence>
<feature type="compositionally biased region" description="Low complexity" evidence="2">
    <location>
        <begin position="347"/>
        <end position="359"/>
    </location>
</feature>
<accession>A0A0C3QGZ4</accession>
<keyword evidence="1" id="KW-0863">Zinc-finger</keyword>
<feature type="compositionally biased region" description="Low complexity" evidence="2">
    <location>
        <begin position="228"/>
        <end position="240"/>
    </location>
</feature>
<keyword evidence="1" id="KW-0862">Zinc</keyword>
<proteinExistence type="predicted"/>
<evidence type="ECO:0000256" key="2">
    <source>
        <dbReference type="SAM" id="MobiDB-lite"/>
    </source>
</evidence>
<dbReference type="PROSITE" id="PS50115">
    <property type="entry name" value="ARFGAP"/>
    <property type="match status" value="1"/>
</dbReference>
<dbReference type="SUPFAM" id="SSF57863">
    <property type="entry name" value="ArfGap/RecO-like zinc finger"/>
    <property type="match status" value="1"/>
</dbReference>
<dbReference type="PANTHER" id="PTHR45705">
    <property type="entry name" value="FI20236P1"/>
    <property type="match status" value="1"/>
</dbReference>
<reference evidence="4 5" key="1">
    <citation type="submission" date="2014-04" db="EMBL/GenBank/DDBJ databases">
        <authorList>
            <consortium name="DOE Joint Genome Institute"/>
            <person name="Kuo A."/>
            <person name="Girlanda M."/>
            <person name="Perotto S."/>
            <person name="Kohler A."/>
            <person name="Nagy L.G."/>
            <person name="Floudas D."/>
            <person name="Copeland A."/>
            <person name="Barry K.W."/>
            <person name="Cichocki N."/>
            <person name="Veneault-Fourrey C."/>
            <person name="LaButti K."/>
            <person name="Lindquist E.A."/>
            <person name="Lipzen A."/>
            <person name="Lundell T."/>
            <person name="Morin E."/>
            <person name="Murat C."/>
            <person name="Sun H."/>
            <person name="Tunlid A."/>
            <person name="Henrissat B."/>
            <person name="Grigoriev I.V."/>
            <person name="Hibbett D.S."/>
            <person name="Martin F."/>
            <person name="Nordberg H.P."/>
            <person name="Cantor M.N."/>
            <person name="Hua S.X."/>
        </authorList>
    </citation>
    <scope>NUCLEOTIDE SEQUENCE [LARGE SCALE GENOMIC DNA]</scope>
    <source>
        <strain evidence="4 5">MUT 4182</strain>
    </source>
</reference>
<dbReference type="Pfam" id="PF01412">
    <property type="entry name" value="ArfGap"/>
    <property type="match status" value="1"/>
</dbReference>
<gene>
    <name evidence="4" type="ORF">M407DRAFT_97476</name>
</gene>
<evidence type="ECO:0000313" key="5">
    <source>
        <dbReference type="Proteomes" id="UP000054248"/>
    </source>
</evidence>
<dbReference type="SMART" id="SM00105">
    <property type="entry name" value="ArfGap"/>
    <property type="match status" value="1"/>
</dbReference>
<dbReference type="InterPro" id="IPR044732">
    <property type="entry name" value="ArfGAP_SMAP1-like"/>
</dbReference>
<evidence type="ECO:0000313" key="4">
    <source>
        <dbReference type="EMBL" id="KIO24899.1"/>
    </source>
</evidence>
<dbReference type="AlphaFoldDB" id="A0A0C3QGZ4"/>
<dbReference type="InterPro" id="IPR038508">
    <property type="entry name" value="ArfGAP_dom_sf"/>
</dbReference>
<dbReference type="PANTHER" id="PTHR45705:SF14">
    <property type="entry name" value="ARF-GAP DOMAIN-CONTAINING PROTEIN"/>
    <property type="match status" value="1"/>
</dbReference>
<name>A0A0C3QGZ4_9AGAM</name>